<keyword evidence="8" id="KW-1185">Reference proteome</keyword>
<dbReference type="EMBL" id="CP028843">
    <property type="protein sequence ID" value="AWB21745.1"/>
    <property type="molecule type" value="Genomic_DNA"/>
</dbReference>
<organism evidence="7 8">
    <name type="scientific">Methylobacterium currus</name>
    <dbReference type="NCBI Taxonomy" id="2051553"/>
    <lineage>
        <taxon>Bacteria</taxon>
        <taxon>Pseudomonadati</taxon>
        <taxon>Pseudomonadota</taxon>
        <taxon>Alphaproteobacteria</taxon>
        <taxon>Hyphomicrobiales</taxon>
        <taxon>Methylobacteriaceae</taxon>
        <taxon>Methylobacterium</taxon>
    </lineage>
</organism>
<evidence type="ECO:0000259" key="6">
    <source>
        <dbReference type="Pfam" id="PF04055"/>
    </source>
</evidence>
<comment type="cofactor">
    <cofactor evidence="1">
        <name>[4Fe-4S] cluster</name>
        <dbReference type="ChEBI" id="CHEBI:49883"/>
    </cofactor>
</comment>
<dbReference type="PANTHER" id="PTHR11228:SF7">
    <property type="entry name" value="PQQA PEPTIDE CYCLASE"/>
    <property type="match status" value="1"/>
</dbReference>
<dbReference type="InterPro" id="IPR013785">
    <property type="entry name" value="Aldolase_TIM"/>
</dbReference>
<keyword evidence="4" id="KW-0408">Iron</keyword>
<dbReference type="OrthoDB" id="9792276at2"/>
<dbReference type="Pfam" id="PF04055">
    <property type="entry name" value="Radical_SAM"/>
    <property type="match status" value="1"/>
</dbReference>
<dbReference type="Proteomes" id="UP000244755">
    <property type="component" value="Chromosome 1"/>
</dbReference>
<proteinExistence type="predicted"/>
<dbReference type="GO" id="GO:0051536">
    <property type="term" value="F:iron-sulfur cluster binding"/>
    <property type="evidence" value="ECO:0007669"/>
    <property type="project" value="UniProtKB-KW"/>
</dbReference>
<dbReference type="PANTHER" id="PTHR11228">
    <property type="entry name" value="RADICAL SAM DOMAIN PROTEIN"/>
    <property type="match status" value="1"/>
</dbReference>
<evidence type="ECO:0000256" key="5">
    <source>
        <dbReference type="ARBA" id="ARBA00023014"/>
    </source>
</evidence>
<name>A0A2R4WJQ1_9HYPH</name>
<evidence type="ECO:0000256" key="3">
    <source>
        <dbReference type="ARBA" id="ARBA00022723"/>
    </source>
</evidence>
<evidence type="ECO:0000313" key="7">
    <source>
        <dbReference type="EMBL" id="AWB21745.1"/>
    </source>
</evidence>
<dbReference type="InterPro" id="IPR007197">
    <property type="entry name" value="rSAM"/>
</dbReference>
<dbReference type="SFLD" id="SFLDG01067">
    <property type="entry name" value="SPASM/twitch_domain_containing"/>
    <property type="match status" value="1"/>
</dbReference>
<dbReference type="Gene3D" id="3.20.20.70">
    <property type="entry name" value="Aldolase class I"/>
    <property type="match status" value="1"/>
</dbReference>
<gene>
    <name evidence="7" type="ORF">DA075_13125</name>
</gene>
<evidence type="ECO:0000256" key="2">
    <source>
        <dbReference type="ARBA" id="ARBA00022691"/>
    </source>
</evidence>
<evidence type="ECO:0000256" key="4">
    <source>
        <dbReference type="ARBA" id="ARBA00023004"/>
    </source>
</evidence>
<dbReference type="CDD" id="cd01335">
    <property type="entry name" value="Radical_SAM"/>
    <property type="match status" value="1"/>
</dbReference>
<dbReference type="KEGG" id="mee:DA075_13125"/>
<evidence type="ECO:0000313" key="8">
    <source>
        <dbReference type="Proteomes" id="UP000244755"/>
    </source>
</evidence>
<dbReference type="SUPFAM" id="SSF102114">
    <property type="entry name" value="Radical SAM enzymes"/>
    <property type="match status" value="1"/>
</dbReference>
<sequence length="308" mass="34507">MSRFDHAAYVSLTMEFRCNLRCVHCMIEGTMDRLAPESDGHFEAVLAHNARERCWTGLILTGSEITLRRDLPDLARRARASGFSHVRIQTHGMHLGQPSYCRRLVEAGIDEFFVSIAGSDAASHDGLTLVPGSFERALRGLETLDGMEGVATLTNTVVTERSYRLLPGIVARLAHLRRLAQMEFWLYFPMAEEDEKGMIARHTEVLPYLREAVLAARALGRAVEVKNFPHCLLGDLGDALVNAQPELHIDPRFWSEFERNGFYQCVHRDACGSRDCLGLNTAYIRKFGTEAEALRPLPITPPSRSTTP</sequence>
<dbReference type="GO" id="GO:0003824">
    <property type="term" value="F:catalytic activity"/>
    <property type="evidence" value="ECO:0007669"/>
    <property type="project" value="InterPro"/>
</dbReference>
<dbReference type="InterPro" id="IPR050377">
    <property type="entry name" value="Radical_SAM_PqqE_MftC-like"/>
</dbReference>
<keyword evidence="3" id="KW-0479">Metal-binding</keyword>
<reference evidence="7 8" key="1">
    <citation type="submission" date="2018-04" db="EMBL/GenBank/DDBJ databases">
        <title>Methylobacterium sp. PR1016A genome.</title>
        <authorList>
            <person name="Park W."/>
        </authorList>
    </citation>
    <scope>NUCLEOTIDE SEQUENCE [LARGE SCALE GENOMIC DNA]</scope>
    <source>
        <strain evidence="7 8">PR1016A</strain>
    </source>
</reference>
<dbReference type="RefSeq" id="WP_099953616.1">
    <property type="nucleotide sequence ID" value="NZ_CP028843.1"/>
</dbReference>
<dbReference type="SFLD" id="SFLDS00029">
    <property type="entry name" value="Radical_SAM"/>
    <property type="match status" value="1"/>
</dbReference>
<keyword evidence="5" id="KW-0411">Iron-sulfur</keyword>
<protein>
    <submittedName>
        <fullName evidence="7">Radical SAM protein</fullName>
    </submittedName>
</protein>
<dbReference type="GO" id="GO:0046872">
    <property type="term" value="F:metal ion binding"/>
    <property type="evidence" value="ECO:0007669"/>
    <property type="project" value="UniProtKB-KW"/>
</dbReference>
<evidence type="ECO:0000256" key="1">
    <source>
        <dbReference type="ARBA" id="ARBA00001966"/>
    </source>
</evidence>
<feature type="domain" description="Radical SAM core" evidence="6">
    <location>
        <begin position="17"/>
        <end position="144"/>
    </location>
</feature>
<dbReference type="InterPro" id="IPR058240">
    <property type="entry name" value="rSAM_sf"/>
</dbReference>
<keyword evidence="2" id="KW-0949">S-adenosyl-L-methionine</keyword>
<dbReference type="AlphaFoldDB" id="A0A2R4WJQ1"/>
<accession>A0A2R4WJQ1</accession>